<dbReference type="STRING" id="451379.A0A0N5ADA3"/>
<feature type="domain" description="LEM" evidence="2">
    <location>
        <begin position="3"/>
        <end position="47"/>
    </location>
</feature>
<evidence type="ECO:0000259" key="2">
    <source>
        <dbReference type="PROSITE" id="PS50954"/>
    </source>
</evidence>
<dbReference type="SMART" id="SM00540">
    <property type="entry name" value="LEM"/>
    <property type="match status" value="1"/>
</dbReference>
<feature type="compositionally biased region" description="Low complexity" evidence="1">
    <location>
        <begin position="46"/>
        <end position="66"/>
    </location>
</feature>
<organism evidence="3 4">
    <name type="scientific">Syphacia muris</name>
    <dbReference type="NCBI Taxonomy" id="451379"/>
    <lineage>
        <taxon>Eukaryota</taxon>
        <taxon>Metazoa</taxon>
        <taxon>Ecdysozoa</taxon>
        <taxon>Nematoda</taxon>
        <taxon>Chromadorea</taxon>
        <taxon>Rhabditida</taxon>
        <taxon>Spirurina</taxon>
        <taxon>Oxyuridomorpha</taxon>
        <taxon>Oxyuroidea</taxon>
        <taxon>Oxyuridae</taxon>
        <taxon>Syphacia</taxon>
    </lineage>
</organism>
<dbReference type="Proteomes" id="UP000046393">
    <property type="component" value="Unplaced"/>
</dbReference>
<dbReference type="PANTHER" id="PTHR12019">
    <property type="entry name" value="LAMINA-ASSOCIATED POLYPEPTIDE THYMOPOIETIN"/>
    <property type="match status" value="1"/>
</dbReference>
<name>A0A0N5ADA3_9BILA</name>
<protein>
    <submittedName>
        <fullName evidence="4">LEM domain-containing protein</fullName>
    </submittedName>
</protein>
<dbReference type="InterPro" id="IPR003887">
    <property type="entry name" value="LEM_dom"/>
</dbReference>
<dbReference type="FunFam" id="1.10.720.40:FF:000001">
    <property type="entry name" value="LEM domain containing 2, isoform CRA_a"/>
    <property type="match status" value="1"/>
</dbReference>
<dbReference type="WBParaSite" id="SMUV_0000214501-mRNA-1">
    <property type="protein sequence ID" value="SMUV_0000214501-mRNA-1"/>
    <property type="gene ID" value="SMUV_0000214501"/>
</dbReference>
<evidence type="ECO:0000313" key="3">
    <source>
        <dbReference type="Proteomes" id="UP000046393"/>
    </source>
</evidence>
<evidence type="ECO:0000256" key="1">
    <source>
        <dbReference type="SAM" id="MobiDB-lite"/>
    </source>
</evidence>
<reference evidence="4" key="1">
    <citation type="submission" date="2017-02" db="UniProtKB">
        <authorList>
            <consortium name="WormBaseParasite"/>
        </authorList>
    </citation>
    <scope>IDENTIFICATION</scope>
</reference>
<keyword evidence="3" id="KW-1185">Reference proteome</keyword>
<dbReference type="PROSITE" id="PS50954">
    <property type="entry name" value="LEM"/>
    <property type="match status" value="1"/>
</dbReference>
<sequence length="193" mass="20950">MESGDIESLTNDQIRDELLSRGQIVGPIVETTRNLYLNRLKRLMNESESSASASVTASATATASTEGQPDPDVNNGPVYEEPQVTAETNNYGNLSSEVSTNPEDEIPACPAPTKPTTEPPSSVEQLNEADNYGDNNGGQEGEDDNYYGEESSRLLNDSDAKYMPDERKTVSRRRAAPGSSGFFGVCFCLLHYL</sequence>
<evidence type="ECO:0000313" key="4">
    <source>
        <dbReference type="WBParaSite" id="SMUV_0000214501-mRNA-1"/>
    </source>
</evidence>
<feature type="compositionally biased region" description="Polar residues" evidence="1">
    <location>
        <begin position="114"/>
        <end position="125"/>
    </location>
</feature>
<dbReference type="PANTHER" id="PTHR12019:SF9">
    <property type="entry name" value="THYMOPOIETIN"/>
    <property type="match status" value="1"/>
</dbReference>
<dbReference type="Pfam" id="PF03020">
    <property type="entry name" value="LEM"/>
    <property type="match status" value="1"/>
</dbReference>
<accession>A0A0N5ADA3</accession>
<feature type="compositionally biased region" description="Basic and acidic residues" evidence="1">
    <location>
        <begin position="150"/>
        <end position="169"/>
    </location>
</feature>
<feature type="compositionally biased region" description="Polar residues" evidence="1">
    <location>
        <begin position="85"/>
        <end position="101"/>
    </location>
</feature>
<dbReference type="InterPro" id="IPR051656">
    <property type="entry name" value="LEM_domain"/>
</dbReference>
<proteinExistence type="predicted"/>
<feature type="region of interest" description="Disordered" evidence="1">
    <location>
        <begin position="45"/>
        <end position="180"/>
    </location>
</feature>
<dbReference type="InterPro" id="IPR011015">
    <property type="entry name" value="LEM/LEM-like_dom_sf"/>
</dbReference>
<dbReference type="Gene3D" id="1.10.720.40">
    <property type="match status" value="1"/>
</dbReference>
<dbReference type="AlphaFoldDB" id="A0A0N5ADA3"/>
<dbReference type="SUPFAM" id="SSF63451">
    <property type="entry name" value="LEM domain"/>
    <property type="match status" value="1"/>
</dbReference>
<dbReference type="CDD" id="cd12934">
    <property type="entry name" value="LEM"/>
    <property type="match status" value="1"/>
</dbReference>